<proteinExistence type="predicted"/>
<dbReference type="Proteomes" id="UP000070186">
    <property type="component" value="Unassembled WGS sequence"/>
</dbReference>
<accession>A0A133XP50</accession>
<keyword evidence="2" id="KW-1185">Reference proteome</keyword>
<evidence type="ECO:0000313" key="1">
    <source>
        <dbReference type="EMBL" id="KXB32718.1"/>
    </source>
</evidence>
<gene>
    <name evidence="1" type="ORF">AT959_00515</name>
</gene>
<reference evidence="1 2" key="1">
    <citation type="submission" date="2015-12" db="EMBL/GenBank/DDBJ databases">
        <title>Nitrous oxide reduction kinetics distinguish bacteria harboring typical versus atypical NosZ.</title>
        <authorList>
            <person name="Yoon S."/>
            <person name="Nissen S."/>
            <person name="Park D."/>
            <person name="Sanford R.A."/>
            <person name="Loeffler F.E."/>
        </authorList>
    </citation>
    <scope>NUCLEOTIDE SEQUENCE [LARGE SCALE GENOMIC DNA]</scope>
    <source>
        <strain evidence="1 2">ATCC BAA-841</strain>
    </source>
</reference>
<organism evidence="1 2">
    <name type="scientific">Dechloromonas denitrificans</name>
    <dbReference type="NCBI Taxonomy" id="281362"/>
    <lineage>
        <taxon>Bacteria</taxon>
        <taxon>Pseudomonadati</taxon>
        <taxon>Pseudomonadota</taxon>
        <taxon>Betaproteobacteria</taxon>
        <taxon>Rhodocyclales</taxon>
        <taxon>Azonexaceae</taxon>
        <taxon>Dechloromonas</taxon>
    </lineage>
</organism>
<evidence type="ECO:0000313" key="2">
    <source>
        <dbReference type="Proteomes" id="UP000070186"/>
    </source>
</evidence>
<dbReference type="EMBL" id="LODL01000002">
    <property type="protein sequence ID" value="KXB32718.1"/>
    <property type="molecule type" value="Genomic_DNA"/>
</dbReference>
<sequence>MLWWALLSSCLSEEQGSKLISDKKVHSLHLIGIGHGRPRGTQGEKMSKQQSIVNALAICILCLASSVKAMPVVTSSSTTITFDPGFAVAGAPDVVGPIPIPAAFPNYQYQGKVFNDAASGAISTATAGISTLTRPDIFGAIFPNGTGVGQTAPAGAGLNPARLRIDFNVVFSINGAPFGPPLFDQFYFPLAGNVGGNPGDFVSFVLDAKFTDTAGTAFHDLTCGFILAQPGNFENRDCKGKFPIFDPLGGAAFLPVGDIVTLNGFIEFKAKDDGLGTSSIYFVGPSGINPPPEFFTPEPPMLLLVALGFLAMPLKRIARKKAPTQSLIEPSKAS</sequence>
<comment type="caution">
    <text evidence="1">The sequence shown here is derived from an EMBL/GenBank/DDBJ whole genome shotgun (WGS) entry which is preliminary data.</text>
</comment>
<name>A0A133XP50_9RHOO</name>
<evidence type="ECO:0008006" key="3">
    <source>
        <dbReference type="Google" id="ProtNLM"/>
    </source>
</evidence>
<protein>
    <recommendedName>
        <fullName evidence="3">PEP-CTERM protein-sorting domain-containing protein</fullName>
    </recommendedName>
</protein>
<dbReference type="AlphaFoldDB" id="A0A133XP50"/>